<dbReference type="Gene3D" id="3.90.79.10">
    <property type="entry name" value="Nucleoside Triphosphate Pyrophosphohydrolase"/>
    <property type="match status" value="1"/>
</dbReference>
<dbReference type="InterPro" id="IPR015797">
    <property type="entry name" value="NUDIX_hydrolase-like_dom_sf"/>
</dbReference>
<evidence type="ECO:0000313" key="4">
    <source>
        <dbReference type="Proteomes" id="UP001596997"/>
    </source>
</evidence>
<dbReference type="PANTHER" id="PTHR10885:SF0">
    <property type="entry name" value="ISOPENTENYL-DIPHOSPHATE DELTA-ISOMERASE"/>
    <property type="match status" value="1"/>
</dbReference>
<keyword evidence="1" id="KW-0378">Hydrolase</keyword>
<proteinExistence type="predicted"/>
<dbReference type="SUPFAM" id="SSF55811">
    <property type="entry name" value="Nudix"/>
    <property type="match status" value="1"/>
</dbReference>
<accession>A0ABW3HZ30</accession>
<keyword evidence="4" id="KW-1185">Reference proteome</keyword>
<evidence type="ECO:0000313" key="3">
    <source>
        <dbReference type="EMBL" id="MFD0962704.1"/>
    </source>
</evidence>
<dbReference type="CDD" id="cd04692">
    <property type="entry name" value="NUDIX_Hydrolase"/>
    <property type="match status" value="1"/>
</dbReference>
<evidence type="ECO:0000259" key="2">
    <source>
        <dbReference type="PROSITE" id="PS51462"/>
    </source>
</evidence>
<protein>
    <submittedName>
        <fullName evidence="3">NUDIX domain-containing protein</fullName>
    </submittedName>
</protein>
<evidence type="ECO:0000256" key="1">
    <source>
        <dbReference type="ARBA" id="ARBA00022801"/>
    </source>
</evidence>
<gene>
    <name evidence="3" type="ORF">ACFQ1O_01650</name>
</gene>
<sequence length="178" mass="20717">MNEEWVDIIDNEGNFTGKSCSKTEAHKKGYFHPTIHVWFYTTENELLFQLRSPNKINYPNLWDVSVAGHIISGETSINAAIREVKEELGIHLSEDHLQYIGSHKTSVTHKDNYIDNEFNYIFLSPLKQDINSLILQQEEVVGVKLFPIEQLKQLKNEFVPYSKEYFDTLLTELRKVIS</sequence>
<dbReference type="InterPro" id="IPR020084">
    <property type="entry name" value="NUDIX_hydrolase_CS"/>
</dbReference>
<comment type="caution">
    <text evidence="3">The sequence shown here is derived from an EMBL/GenBank/DDBJ whole genome shotgun (WGS) entry which is preliminary data.</text>
</comment>
<dbReference type="PROSITE" id="PS00893">
    <property type="entry name" value="NUDIX_BOX"/>
    <property type="match status" value="1"/>
</dbReference>
<organism evidence="3 4">
    <name type="scientific">Pseudofulvibacter geojedonensis</name>
    <dbReference type="NCBI Taxonomy" id="1123758"/>
    <lineage>
        <taxon>Bacteria</taxon>
        <taxon>Pseudomonadati</taxon>
        <taxon>Bacteroidota</taxon>
        <taxon>Flavobacteriia</taxon>
        <taxon>Flavobacteriales</taxon>
        <taxon>Flavobacteriaceae</taxon>
        <taxon>Pseudofulvibacter</taxon>
    </lineage>
</organism>
<dbReference type="Pfam" id="PF00293">
    <property type="entry name" value="NUDIX"/>
    <property type="match status" value="1"/>
</dbReference>
<dbReference type="EMBL" id="JBHTJM010000002">
    <property type="protein sequence ID" value="MFD0962704.1"/>
    <property type="molecule type" value="Genomic_DNA"/>
</dbReference>
<name>A0ABW3HZ30_9FLAO</name>
<feature type="domain" description="Nudix hydrolase" evidence="2">
    <location>
        <begin position="30"/>
        <end position="171"/>
    </location>
</feature>
<dbReference type="PROSITE" id="PS51462">
    <property type="entry name" value="NUDIX"/>
    <property type="match status" value="1"/>
</dbReference>
<reference evidence="4" key="1">
    <citation type="journal article" date="2019" name="Int. J. Syst. Evol. Microbiol.">
        <title>The Global Catalogue of Microorganisms (GCM) 10K type strain sequencing project: providing services to taxonomists for standard genome sequencing and annotation.</title>
        <authorList>
            <consortium name="The Broad Institute Genomics Platform"/>
            <consortium name="The Broad Institute Genome Sequencing Center for Infectious Disease"/>
            <person name="Wu L."/>
            <person name="Ma J."/>
        </authorList>
    </citation>
    <scope>NUCLEOTIDE SEQUENCE [LARGE SCALE GENOMIC DNA]</scope>
    <source>
        <strain evidence="4">CCUG 62114</strain>
    </source>
</reference>
<dbReference type="PANTHER" id="PTHR10885">
    <property type="entry name" value="ISOPENTENYL-DIPHOSPHATE DELTA-ISOMERASE"/>
    <property type="match status" value="1"/>
</dbReference>
<dbReference type="InterPro" id="IPR000086">
    <property type="entry name" value="NUDIX_hydrolase_dom"/>
</dbReference>
<dbReference type="RefSeq" id="WP_377712644.1">
    <property type="nucleotide sequence ID" value="NZ_JBHTJM010000002.1"/>
</dbReference>
<dbReference type="Proteomes" id="UP001596997">
    <property type="component" value="Unassembled WGS sequence"/>
</dbReference>